<dbReference type="AlphaFoldDB" id="A0AAW1UI59"/>
<evidence type="ECO:0000256" key="7">
    <source>
        <dbReference type="ARBA" id="ARBA00042988"/>
    </source>
</evidence>
<dbReference type="Pfam" id="PF01408">
    <property type="entry name" value="GFO_IDH_MocA"/>
    <property type="match status" value="1"/>
</dbReference>
<evidence type="ECO:0000256" key="1">
    <source>
        <dbReference type="ARBA" id="ARBA00010928"/>
    </source>
</evidence>
<evidence type="ECO:0000313" key="13">
    <source>
        <dbReference type="EMBL" id="KAK9880770.1"/>
    </source>
</evidence>
<comment type="catalytic activity">
    <reaction evidence="9">
        <text>(1R,2R)-1,2-dihydrobenzene-1,2-diol + NADP(+) = catechol + NADPH + H(+)</text>
        <dbReference type="Rhea" id="RHEA:16729"/>
        <dbReference type="ChEBI" id="CHEBI:10702"/>
        <dbReference type="ChEBI" id="CHEBI:15378"/>
        <dbReference type="ChEBI" id="CHEBI:18135"/>
        <dbReference type="ChEBI" id="CHEBI:57783"/>
        <dbReference type="ChEBI" id="CHEBI:58349"/>
        <dbReference type="EC" id="1.3.1.20"/>
    </reaction>
</comment>
<dbReference type="EC" id="1.3.1.20" evidence="3"/>
<dbReference type="Gene3D" id="3.40.50.720">
    <property type="entry name" value="NAD(P)-binding Rossmann-like Domain"/>
    <property type="match status" value="1"/>
</dbReference>
<evidence type="ECO:0000313" key="14">
    <source>
        <dbReference type="Proteomes" id="UP001431783"/>
    </source>
</evidence>
<dbReference type="InterPro" id="IPR050984">
    <property type="entry name" value="Gfo/Idh/MocA_domain"/>
</dbReference>
<gene>
    <name evidence="13" type="ORF">WA026_013091</name>
</gene>
<evidence type="ECO:0000256" key="8">
    <source>
        <dbReference type="ARBA" id="ARBA00043025"/>
    </source>
</evidence>
<dbReference type="SUPFAM" id="SSF55347">
    <property type="entry name" value="Glyceraldehyde-3-phosphate dehydrogenase-like, C-terminal domain"/>
    <property type="match status" value="1"/>
</dbReference>
<dbReference type="GO" id="GO:0047115">
    <property type="term" value="F:trans-1,2-dihydrobenzene-1,2-diol dehydrogenase activity"/>
    <property type="evidence" value="ECO:0007669"/>
    <property type="project" value="UniProtKB-EC"/>
</dbReference>
<reference evidence="13 14" key="1">
    <citation type="submission" date="2023-03" db="EMBL/GenBank/DDBJ databases">
        <title>Genome insight into feeding habits of ladybird beetles.</title>
        <authorList>
            <person name="Li H.-S."/>
            <person name="Huang Y.-H."/>
            <person name="Pang H."/>
        </authorList>
    </citation>
    <scope>NUCLEOTIDE SEQUENCE [LARGE SCALE GENOMIC DNA]</scope>
    <source>
        <strain evidence="13">SYSU_2023b</strain>
        <tissue evidence="13">Whole body</tissue>
    </source>
</reference>
<evidence type="ECO:0000256" key="6">
    <source>
        <dbReference type="ARBA" id="ARBA00042926"/>
    </source>
</evidence>
<proteinExistence type="inferred from homology"/>
<dbReference type="GO" id="GO:0000166">
    <property type="term" value="F:nucleotide binding"/>
    <property type="evidence" value="ECO:0007669"/>
    <property type="project" value="InterPro"/>
</dbReference>
<comment type="similarity">
    <text evidence="1">Belongs to the Gfo/Idh/MocA family.</text>
</comment>
<dbReference type="GO" id="GO:0047837">
    <property type="term" value="F:D-xylose 1-dehydrogenase (NADP+) activity"/>
    <property type="evidence" value="ECO:0007669"/>
    <property type="project" value="UniProtKB-EC"/>
</dbReference>
<accession>A0AAW1UI59</accession>
<evidence type="ECO:0000256" key="9">
    <source>
        <dbReference type="ARBA" id="ARBA00047423"/>
    </source>
</evidence>
<dbReference type="EMBL" id="JARQZJ010000066">
    <property type="protein sequence ID" value="KAK9880770.1"/>
    <property type="molecule type" value="Genomic_DNA"/>
</dbReference>
<sequence length="332" mass="36991">MAPLRWAIVGAGNISHDFVTAIQIFPDSHSVVAVGSANRANAEKFAKEHNIPKAYEGYEGIAKDEEVDVVYIGNLNFQHYASTKLMLEHGKPVLCEKPFTMNEKQTTDLIELARAKKVFLMEAVWSRCFPVYKKIRELIDEGVIGDVMFANVNFGFNLQNNERMTNKNLGGGAILDLGIYNLQFQQFVFRGLQPIKVVVNGALTKDGVDGTTAALISYQNGKLASVTCSAEVNLPNEGIIVGTKGMLKVPQFWCPTQLITSNQTYNFDLPQSQVQFRYSNSGGLAYEADEVKRCLQEGRLESPQITHDETIQLAQLMDLMRKEVGLRFKEDA</sequence>
<feature type="domain" description="GFO/IDH/MocA-like oxidoreductase" evidence="12">
    <location>
        <begin position="132"/>
        <end position="247"/>
    </location>
</feature>
<evidence type="ECO:0000256" key="2">
    <source>
        <dbReference type="ARBA" id="ARBA00023002"/>
    </source>
</evidence>
<dbReference type="Pfam" id="PF22725">
    <property type="entry name" value="GFO_IDH_MocA_C3"/>
    <property type="match status" value="1"/>
</dbReference>
<dbReference type="Proteomes" id="UP001431783">
    <property type="component" value="Unassembled WGS sequence"/>
</dbReference>
<protein>
    <recommendedName>
        <fullName evidence="5">Trans-1,2-dihydrobenzene-1,2-diol dehydrogenase</fullName>
        <ecNumber evidence="4">1.1.1.179</ecNumber>
        <ecNumber evidence="3">1.3.1.20</ecNumber>
    </recommendedName>
    <alternativeName>
        <fullName evidence="8">D-xylose 1-dehydrogenase</fullName>
    </alternativeName>
    <alternativeName>
        <fullName evidence="7">D-xylose-NADP dehydrogenase</fullName>
    </alternativeName>
    <alternativeName>
        <fullName evidence="6">Dimeric dihydrodiol dehydrogenase</fullName>
    </alternativeName>
</protein>
<evidence type="ECO:0000256" key="5">
    <source>
        <dbReference type="ARBA" id="ARBA00040603"/>
    </source>
</evidence>
<keyword evidence="14" id="KW-1185">Reference proteome</keyword>
<organism evidence="13 14">
    <name type="scientific">Henosepilachna vigintioctopunctata</name>
    <dbReference type="NCBI Taxonomy" id="420089"/>
    <lineage>
        <taxon>Eukaryota</taxon>
        <taxon>Metazoa</taxon>
        <taxon>Ecdysozoa</taxon>
        <taxon>Arthropoda</taxon>
        <taxon>Hexapoda</taxon>
        <taxon>Insecta</taxon>
        <taxon>Pterygota</taxon>
        <taxon>Neoptera</taxon>
        <taxon>Endopterygota</taxon>
        <taxon>Coleoptera</taxon>
        <taxon>Polyphaga</taxon>
        <taxon>Cucujiformia</taxon>
        <taxon>Coccinelloidea</taxon>
        <taxon>Coccinellidae</taxon>
        <taxon>Epilachninae</taxon>
        <taxon>Epilachnini</taxon>
        <taxon>Henosepilachna</taxon>
    </lineage>
</organism>
<dbReference type="InterPro" id="IPR036291">
    <property type="entry name" value="NAD(P)-bd_dom_sf"/>
</dbReference>
<dbReference type="InterPro" id="IPR055170">
    <property type="entry name" value="GFO_IDH_MocA-like_dom"/>
</dbReference>
<dbReference type="PANTHER" id="PTHR22604">
    <property type="entry name" value="OXIDOREDUCTASES"/>
    <property type="match status" value="1"/>
</dbReference>
<comment type="catalytic activity">
    <reaction evidence="10">
        <text>D-xylose + NADP(+) = D-xylono-1,5-lactone + NADPH + H(+)</text>
        <dbReference type="Rhea" id="RHEA:22000"/>
        <dbReference type="ChEBI" id="CHEBI:15378"/>
        <dbReference type="ChEBI" id="CHEBI:15867"/>
        <dbReference type="ChEBI" id="CHEBI:53455"/>
        <dbReference type="ChEBI" id="CHEBI:57783"/>
        <dbReference type="ChEBI" id="CHEBI:58349"/>
        <dbReference type="EC" id="1.1.1.179"/>
    </reaction>
</comment>
<dbReference type="EC" id="1.1.1.179" evidence="4"/>
<name>A0AAW1UI59_9CUCU</name>
<evidence type="ECO:0000256" key="3">
    <source>
        <dbReference type="ARBA" id="ARBA00038853"/>
    </source>
</evidence>
<evidence type="ECO:0000256" key="4">
    <source>
        <dbReference type="ARBA" id="ARBA00038984"/>
    </source>
</evidence>
<feature type="domain" description="Gfo/Idh/MocA-like oxidoreductase N-terminal" evidence="11">
    <location>
        <begin position="4"/>
        <end position="121"/>
    </location>
</feature>
<evidence type="ECO:0000259" key="12">
    <source>
        <dbReference type="Pfam" id="PF22725"/>
    </source>
</evidence>
<dbReference type="PANTHER" id="PTHR22604:SF105">
    <property type="entry name" value="TRANS-1,2-DIHYDROBENZENE-1,2-DIOL DEHYDROGENASE"/>
    <property type="match status" value="1"/>
</dbReference>
<comment type="caution">
    <text evidence="13">The sequence shown here is derived from an EMBL/GenBank/DDBJ whole genome shotgun (WGS) entry which is preliminary data.</text>
</comment>
<dbReference type="SUPFAM" id="SSF51735">
    <property type="entry name" value="NAD(P)-binding Rossmann-fold domains"/>
    <property type="match status" value="1"/>
</dbReference>
<dbReference type="Gene3D" id="3.30.360.10">
    <property type="entry name" value="Dihydrodipicolinate Reductase, domain 2"/>
    <property type="match status" value="1"/>
</dbReference>
<evidence type="ECO:0000256" key="10">
    <source>
        <dbReference type="ARBA" id="ARBA00049233"/>
    </source>
</evidence>
<evidence type="ECO:0000259" key="11">
    <source>
        <dbReference type="Pfam" id="PF01408"/>
    </source>
</evidence>
<keyword evidence="2" id="KW-0560">Oxidoreductase</keyword>
<dbReference type="InterPro" id="IPR000683">
    <property type="entry name" value="Gfo/Idh/MocA-like_OxRdtase_N"/>
</dbReference>